<dbReference type="HAMAP" id="MF_00960">
    <property type="entry name" value="ADH_synthase"/>
    <property type="match status" value="1"/>
</dbReference>
<feature type="active site" description="Proton acceptor" evidence="5">
    <location>
        <position position="36"/>
    </location>
</feature>
<dbReference type="NCBIfam" id="NF005556">
    <property type="entry name" value="PRK07226.1"/>
    <property type="match status" value="1"/>
</dbReference>
<comment type="catalytic activity">
    <reaction evidence="5">
        <text>1-deoxy-D-threo-hexo-2,5-diulose 6-phosphate + L-aspartate 4-semialdehyde = 2,3-dioxopropyl phosphate + 2-amino-2,3,7-trideoxy-D-lyxo-hept-6-ulosonate</text>
        <dbReference type="Rhea" id="RHEA:25952"/>
        <dbReference type="ChEBI" id="CHEBI:58859"/>
        <dbReference type="ChEBI" id="CHEBI:58860"/>
        <dbReference type="ChEBI" id="CHEBI:58861"/>
        <dbReference type="ChEBI" id="CHEBI:537519"/>
        <dbReference type="EC" id="2.2.1.10"/>
    </reaction>
</comment>
<comment type="function">
    <text evidence="5">Catalyzes a transaldol reaction between 6-deoxy-5-ketofructose 1-phosphate (DKFP) and L-aspartate semialdehyde (ASA) with an elimination of hydroxypyruvaldehyde phosphate to yield 2-amino-3,7-dideoxy-D-threo-hept-6-ulosonate (ADH). Plays a key role in an alternative pathway of the biosynthesis of 3-dehydroquinate (DHQ), which is involved in the canonical pathway for the biosynthesis of aromatic amino acids.</text>
</comment>
<dbReference type="GO" id="GO:0016744">
    <property type="term" value="F:transketolase or transaldolase activity"/>
    <property type="evidence" value="ECO:0007669"/>
    <property type="project" value="UniProtKB-UniRule"/>
</dbReference>
<organism evidence="8 9">
    <name type="scientific">Methanocella conradii (strain DSM 24694 / JCM 17849 / CGMCC 1.5162 / HZ254)</name>
    <dbReference type="NCBI Taxonomy" id="1041930"/>
    <lineage>
        <taxon>Archaea</taxon>
        <taxon>Methanobacteriati</taxon>
        <taxon>Methanobacteriota</taxon>
        <taxon>Stenosarchaea group</taxon>
        <taxon>Methanomicrobia</taxon>
        <taxon>Methanocellales</taxon>
        <taxon>Methanocellaceae</taxon>
        <taxon>Methanocella</taxon>
    </lineage>
</organism>
<name>H8IAP0_METCZ</name>
<dbReference type="HOGENOM" id="CLU_057069_2_0_2"/>
<keyword evidence="4 5" id="KW-0704">Schiff base</keyword>
<keyword evidence="2 5" id="KW-0808">Transferase</keyword>
<feature type="active site" description="Schiff-base intermediate with dihydroxyacetone-P" evidence="7">
    <location>
        <position position="187"/>
    </location>
</feature>
<dbReference type="GO" id="GO:0008652">
    <property type="term" value="P:amino acid biosynthetic process"/>
    <property type="evidence" value="ECO:0007669"/>
    <property type="project" value="UniProtKB-KW"/>
</dbReference>
<evidence type="ECO:0000256" key="2">
    <source>
        <dbReference type="ARBA" id="ARBA00022679"/>
    </source>
</evidence>
<feature type="binding site" evidence="5">
    <location>
        <begin position="240"/>
        <end position="241"/>
    </location>
    <ligand>
        <name>1-deoxy-D-threo-hexo-2,5-diulose 6-phosphate</name>
        <dbReference type="ChEBI" id="CHEBI:58861"/>
    </ligand>
</feature>
<sequence>MTHTSTVSTMMTIGKRIRIERIKDRKSGNSLIIPLDHGISIGPVEGITDLADTVEKVAEGGANAVLMQKGMVPYGHRGYGKDIGLIVHMSASTSLSPDPNNKVQVCTVEECMKMGADAVSVHINVGSDTESAQLGILGSVAERCAFWGIPLIAMMYPRGSSIKNQHDPLVVAHAARVGAELGADIIKTNYTGDPDSFKQVVKGCPVPIIIAGGPKMGSDIELLEMIEGAMSAGAKGAAIGRNVFQHKSPTHITRAISRIVHEKWTASEAFEELKR</sequence>
<dbReference type="InterPro" id="IPR013785">
    <property type="entry name" value="Aldolase_TIM"/>
</dbReference>
<dbReference type="GO" id="GO:0004332">
    <property type="term" value="F:fructose-bisphosphate aldolase activity"/>
    <property type="evidence" value="ECO:0007669"/>
    <property type="project" value="InterPro"/>
</dbReference>
<dbReference type="AlphaFoldDB" id="H8IAP0"/>
<feature type="binding site" evidence="5">
    <location>
        <begin position="156"/>
        <end position="158"/>
    </location>
    <ligand>
        <name>1-deoxy-D-threo-hexo-2,5-diulose 6-phosphate</name>
        <dbReference type="ChEBI" id="CHEBI:58861"/>
    </ligand>
</feature>
<dbReference type="InterPro" id="IPR041720">
    <property type="entry name" value="FbaB-like"/>
</dbReference>
<dbReference type="SUPFAM" id="SSF51569">
    <property type="entry name" value="Aldolase"/>
    <property type="match status" value="1"/>
</dbReference>
<dbReference type="Proteomes" id="UP000005233">
    <property type="component" value="Chromosome"/>
</dbReference>
<evidence type="ECO:0000313" key="8">
    <source>
        <dbReference type="EMBL" id="AFD00137.1"/>
    </source>
</evidence>
<keyword evidence="3 5" id="KW-0057">Aromatic amino acid biosynthesis</keyword>
<proteinExistence type="inferred from homology"/>
<evidence type="ECO:0000256" key="7">
    <source>
        <dbReference type="PIRSR" id="PIRSR038992-1"/>
    </source>
</evidence>
<dbReference type="KEGG" id="mez:Mtc_1383"/>
<feature type="binding site" evidence="5">
    <location>
        <begin position="36"/>
        <end position="40"/>
    </location>
    <ligand>
        <name>1-deoxy-D-threo-hexo-2,5-diulose 6-phosphate</name>
        <dbReference type="ChEBI" id="CHEBI:58861"/>
    </ligand>
</feature>
<dbReference type="PIRSF" id="PIRSF038992">
    <property type="entry name" value="Aldolase_Ia"/>
    <property type="match status" value="1"/>
</dbReference>
<evidence type="ECO:0000313" key="9">
    <source>
        <dbReference type="Proteomes" id="UP000005233"/>
    </source>
</evidence>
<dbReference type="SMART" id="SM01133">
    <property type="entry name" value="DeoC"/>
    <property type="match status" value="1"/>
</dbReference>
<evidence type="ECO:0000256" key="3">
    <source>
        <dbReference type="ARBA" id="ARBA00023141"/>
    </source>
</evidence>
<reference evidence="8 9" key="1">
    <citation type="journal article" date="2012" name="J. Bacteriol.">
        <title>Complete genome sequence of a thermophilic methanogen, Methanocella conradii HZ254, isolated from Chinese rice field soil.</title>
        <authorList>
            <person name="Lu Z."/>
            <person name="Lu Y."/>
        </authorList>
    </citation>
    <scope>NUCLEOTIDE SEQUENCE [LARGE SCALE GENOMIC DNA]</scope>
    <source>
        <strain evidence="9">DSM 24694 / JCM 17849 / CGMCC 1.5162 / HZ254</strain>
    </source>
</reference>
<keyword evidence="8" id="KW-0456">Lyase</keyword>
<evidence type="ECO:0000256" key="1">
    <source>
        <dbReference type="ARBA" id="ARBA00022605"/>
    </source>
</evidence>
<feature type="active site" description="Schiff-base intermediate with substrate" evidence="5">
    <location>
        <position position="187"/>
    </location>
</feature>
<comment type="similarity">
    <text evidence="5">Belongs to the DeoC/FbaB aldolase family. ADHS subfamily.</text>
</comment>
<dbReference type="EMBL" id="CP003243">
    <property type="protein sequence ID" value="AFD00137.1"/>
    <property type="molecule type" value="Genomic_DNA"/>
</dbReference>
<dbReference type="InterPro" id="IPR010210">
    <property type="entry name" value="ADH_synthase"/>
</dbReference>
<dbReference type="InterPro" id="IPR002915">
    <property type="entry name" value="DeoC/FbaB/LacD_aldolase"/>
</dbReference>
<feature type="binding site" evidence="5">
    <location>
        <begin position="212"/>
        <end position="213"/>
    </location>
    <ligand>
        <name>1-deoxy-D-threo-hexo-2,5-diulose 6-phosphate</name>
        <dbReference type="ChEBI" id="CHEBI:58861"/>
    </ligand>
</feature>
<dbReference type="InterPro" id="IPR050456">
    <property type="entry name" value="DeoC/FbaB_aldolase"/>
</dbReference>
<dbReference type="GO" id="GO:0009073">
    <property type="term" value="P:aromatic amino acid family biosynthetic process"/>
    <property type="evidence" value="ECO:0007669"/>
    <property type="project" value="UniProtKB-UniRule"/>
</dbReference>
<dbReference type="GO" id="GO:0016836">
    <property type="term" value="F:hydro-lyase activity"/>
    <property type="evidence" value="ECO:0007669"/>
    <property type="project" value="InterPro"/>
</dbReference>
<dbReference type="PANTHER" id="PTHR47916:SF1">
    <property type="entry name" value="3-HYDROXY-5-PHOSPHONOOXYPENTANE-2,4-DIONE THIOLASE"/>
    <property type="match status" value="1"/>
</dbReference>
<keyword evidence="1 5" id="KW-0028">Amino-acid biosynthesis</keyword>
<gene>
    <name evidence="8" type="primary">aroF</name>
    <name evidence="5" type="synonym">aroA'</name>
    <name evidence="8" type="ordered locus">Mtc_1383</name>
</gene>
<dbReference type="PANTHER" id="PTHR47916">
    <property type="entry name" value="FRUCTOSE-BISPHOSPHATE ALDOLASE CLASS 1"/>
    <property type="match status" value="1"/>
</dbReference>
<dbReference type="NCBIfam" id="TIGR01949">
    <property type="entry name" value="ADH_synth"/>
    <property type="match status" value="1"/>
</dbReference>
<dbReference type="STRING" id="1041930.Mtc_1383"/>
<keyword evidence="9" id="KW-1185">Reference proteome</keyword>
<dbReference type="Pfam" id="PF01791">
    <property type="entry name" value="DeoC"/>
    <property type="match status" value="1"/>
</dbReference>
<accession>H8IAP0</accession>
<dbReference type="eggNOG" id="arCOG04044">
    <property type="taxonomic scope" value="Archaea"/>
</dbReference>
<evidence type="ECO:0000256" key="6">
    <source>
        <dbReference type="NCBIfam" id="TIGR01949"/>
    </source>
</evidence>
<dbReference type="Gene3D" id="3.20.20.70">
    <property type="entry name" value="Aldolase class I"/>
    <property type="match status" value="1"/>
</dbReference>
<evidence type="ECO:0000256" key="4">
    <source>
        <dbReference type="ARBA" id="ARBA00023270"/>
    </source>
</evidence>
<dbReference type="CDD" id="cd00958">
    <property type="entry name" value="DhnA"/>
    <property type="match status" value="1"/>
</dbReference>
<dbReference type="EC" id="2.2.1.10" evidence="5 6"/>
<evidence type="ECO:0000256" key="5">
    <source>
        <dbReference type="HAMAP-Rule" id="MF_00960"/>
    </source>
</evidence>
<comment type="subunit">
    <text evidence="5">Homodecamer.</text>
</comment>
<feature type="active site" description="Proton donor" evidence="5 7">
    <location>
        <position position="156"/>
    </location>
</feature>
<protein>
    <recommendedName>
        <fullName evidence="5 6">2-amino-3,7-dideoxy-D-threo-hept-6-ulosonate synthase</fullName>
        <shortName evidence="5">ADH synthase</shortName>
        <shortName evidence="5">ADHS</shortName>
        <shortName evidence="5">ADTH synthase</shortName>
        <ecNumber evidence="5 6">2.2.1.10</ecNumber>
    </recommendedName>
</protein>